<dbReference type="GO" id="GO:0003735">
    <property type="term" value="F:structural constituent of ribosome"/>
    <property type="evidence" value="ECO:0007669"/>
    <property type="project" value="InterPro"/>
</dbReference>
<dbReference type="PROSITE" id="PS01144">
    <property type="entry name" value="RIBOSOMAL_L31E"/>
    <property type="match status" value="1"/>
</dbReference>
<dbReference type="SUPFAM" id="SSF54575">
    <property type="entry name" value="Ribosomal protein L31e"/>
    <property type="match status" value="1"/>
</dbReference>
<sequence>MADERERKPKADIVTRDYTIHMSKRLYGVTFKKRAPRAVREIKQFAVKTMKTSDVRVDTSLNKFVWSQGVKNVPTRIRVRLSRRRNEDEDAKEQLYTLISHVEVKDFKGLQNETVEA</sequence>
<evidence type="ECO:0000256" key="2">
    <source>
        <dbReference type="ARBA" id="ARBA00022980"/>
    </source>
</evidence>
<dbReference type="PANTHER" id="PTHR10956:SF0">
    <property type="entry name" value="60S RIBOSOMAL PROTEIN L31"/>
    <property type="match status" value="1"/>
</dbReference>
<dbReference type="Gene3D" id="3.10.440.10">
    <property type="match status" value="1"/>
</dbReference>
<dbReference type="GO" id="GO:0002181">
    <property type="term" value="P:cytoplasmic translation"/>
    <property type="evidence" value="ECO:0007669"/>
    <property type="project" value="TreeGrafter"/>
</dbReference>
<keyword evidence="2" id="KW-0689">Ribosomal protein</keyword>
<dbReference type="GO" id="GO:0022625">
    <property type="term" value="C:cytosolic large ribosomal subunit"/>
    <property type="evidence" value="ECO:0007669"/>
    <property type="project" value="TreeGrafter"/>
</dbReference>
<dbReference type="PANTHER" id="PTHR10956">
    <property type="entry name" value="60S RIBOSOMAL PROTEIN L31"/>
    <property type="match status" value="1"/>
</dbReference>
<dbReference type="AlphaFoldDB" id="A0A7S0LQK0"/>
<dbReference type="CDD" id="cd00463">
    <property type="entry name" value="Ribosomal_L31e"/>
    <property type="match status" value="1"/>
</dbReference>
<name>A0A7S0LQK0_9EUKA</name>
<reference evidence="4" key="1">
    <citation type="submission" date="2021-01" db="EMBL/GenBank/DDBJ databases">
        <authorList>
            <person name="Corre E."/>
            <person name="Pelletier E."/>
            <person name="Niang G."/>
            <person name="Scheremetjew M."/>
            <person name="Finn R."/>
            <person name="Kale V."/>
            <person name="Holt S."/>
            <person name="Cochrane G."/>
            <person name="Meng A."/>
            <person name="Brown T."/>
            <person name="Cohen L."/>
        </authorList>
    </citation>
    <scope>NUCLEOTIDE SEQUENCE</scope>
    <source>
        <strain evidence="4">PLY182g</strain>
    </source>
</reference>
<evidence type="ECO:0000256" key="3">
    <source>
        <dbReference type="ARBA" id="ARBA00023274"/>
    </source>
</evidence>
<keyword evidence="3" id="KW-0687">Ribonucleoprotein</keyword>
<accession>A0A7S0LQK0</accession>
<comment type="similarity">
    <text evidence="1">Belongs to the eukaryotic ribosomal protein eL31 family.</text>
</comment>
<protein>
    <recommendedName>
        <fullName evidence="5">60S ribosomal protein L31</fullName>
    </recommendedName>
</protein>
<dbReference type="FunFam" id="3.10.440.10:FF:000001">
    <property type="entry name" value="60S ribosomal protein L31"/>
    <property type="match status" value="1"/>
</dbReference>
<evidence type="ECO:0000313" key="4">
    <source>
        <dbReference type="EMBL" id="CAD8619679.1"/>
    </source>
</evidence>
<dbReference type="InterPro" id="IPR020052">
    <property type="entry name" value="Ribosomal_eL31_CS"/>
</dbReference>
<dbReference type="Pfam" id="PF01198">
    <property type="entry name" value="Ribosomal_L31e"/>
    <property type="match status" value="1"/>
</dbReference>
<dbReference type="InterPro" id="IPR023621">
    <property type="entry name" value="Ribosomal_eL31_dom_sf"/>
</dbReference>
<organism evidence="4">
    <name type="scientific">Coccolithus braarudii</name>
    <dbReference type="NCBI Taxonomy" id="221442"/>
    <lineage>
        <taxon>Eukaryota</taxon>
        <taxon>Haptista</taxon>
        <taxon>Haptophyta</taxon>
        <taxon>Prymnesiophyceae</taxon>
        <taxon>Coccolithales</taxon>
        <taxon>Coccolithaceae</taxon>
        <taxon>Coccolithus</taxon>
    </lineage>
</organism>
<evidence type="ECO:0000256" key="1">
    <source>
        <dbReference type="ARBA" id="ARBA00010808"/>
    </source>
</evidence>
<gene>
    <name evidence="4" type="ORF">CPEL01642_LOCUS23060</name>
</gene>
<proteinExistence type="inferred from homology"/>
<evidence type="ECO:0008006" key="5">
    <source>
        <dbReference type="Google" id="ProtNLM"/>
    </source>
</evidence>
<dbReference type="EMBL" id="HBEY01048003">
    <property type="protein sequence ID" value="CAD8619679.1"/>
    <property type="molecule type" value="Transcribed_RNA"/>
</dbReference>
<dbReference type="SMART" id="SM01380">
    <property type="entry name" value="Ribosomal_L31e"/>
    <property type="match status" value="1"/>
</dbReference>
<dbReference type="InterPro" id="IPR000054">
    <property type="entry name" value="Ribosomal_eL31"/>
</dbReference>